<proteinExistence type="predicted"/>
<keyword evidence="1" id="KW-0812">Transmembrane</keyword>
<dbReference type="RefSeq" id="WP_004657716.1">
    <property type="nucleotide sequence ID" value="NZ_KB849179.1"/>
</dbReference>
<dbReference type="AlphaFoldDB" id="A0A2N0WJK7"/>
<evidence type="ECO:0000313" key="4">
    <source>
        <dbReference type="Proteomes" id="UP000013034"/>
    </source>
</evidence>
<keyword evidence="1" id="KW-1133">Transmembrane helix</keyword>
<comment type="caution">
    <text evidence="3">The sequence shown here is derived from an EMBL/GenBank/DDBJ whole genome shotgun (WGS) entry which is preliminary data.</text>
</comment>
<dbReference type="EMBL" id="PISJ01000002">
    <property type="protein sequence ID" value="PKF36629.1"/>
    <property type="molecule type" value="Genomic_DNA"/>
</dbReference>
<keyword evidence="1" id="KW-0472">Membrane</keyword>
<sequence length="68" mass="7847">MEIPTWSFLVIAIIFAIVVGRAGTLLREYLESRQPQVAVTKRKRLKVSSIYHSPVNIDDERQSSIYQK</sequence>
<evidence type="ECO:0000256" key="1">
    <source>
        <dbReference type="SAM" id="Phobius"/>
    </source>
</evidence>
<reference evidence="3 5" key="2">
    <citation type="submission" date="2017-12" db="EMBL/GenBank/DDBJ databases">
        <title>Draft Genome sequences of multiple microbial strains isolated from spacecraft associated surfaces.</title>
        <authorList>
            <person name="Seuylemezian A."/>
            <person name="Vaishampayan P."/>
            <person name="Venkateswaran K."/>
        </authorList>
    </citation>
    <scope>NUCLEOTIDE SEQUENCE [LARGE SCALE GENOMIC DNA]</scope>
    <source>
        <strain evidence="3 5">2P01AA</strain>
    </source>
</reference>
<evidence type="ECO:0000313" key="5">
    <source>
        <dbReference type="Proteomes" id="UP000233553"/>
    </source>
</evidence>
<feature type="transmembrane region" description="Helical" evidence="1">
    <location>
        <begin position="6"/>
        <end position="26"/>
    </location>
</feature>
<protein>
    <submittedName>
        <fullName evidence="3">Uncharacterized protein</fullName>
    </submittedName>
</protein>
<dbReference type="Proteomes" id="UP000233553">
    <property type="component" value="Unassembled WGS sequence"/>
</dbReference>
<reference evidence="2 4" key="1">
    <citation type="submission" date="2013-02" db="EMBL/GenBank/DDBJ databases">
        <title>The Genome Sequence of Acinetobacter sp. NIPH 809.</title>
        <authorList>
            <consortium name="The Broad Institute Genome Sequencing Platform"/>
            <consortium name="The Broad Institute Genome Sequencing Center for Infectious Disease"/>
            <person name="Cerqueira G."/>
            <person name="Feldgarden M."/>
            <person name="Courvalin P."/>
            <person name="Perichon B."/>
            <person name="Grillot-Courvalin C."/>
            <person name="Clermont D."/>
            <person name="Rocha E."/>
            <person name="Yoon E.-J."/>
            <person name="Nemec A."/>
            <person name="Walker B."/>
            <person name="Young S.K."/>
            <person name="Zeng Q."/>
            <person name="Gargeya S."/>
            <person name="Fitzgerald M."/>
            <person name="Haas B."/>
            <person name="Abouelleil A."/>
            <person name="Alvarado L."/>
            <person name="Arachchi H.M."/>
            <person name="Berlin A.M."/>
            <person name="Chapman S.B."/>
            <person name="Dewar J."/>
            <person name="Goldberg J."/>
            <person name="Griggs A."/>
            <person name="Gujja S."/>
            <person name="Hansen M."/>
            <person name="Howarth C."/>
            <person name="Imamovic A."/>
            <person name="Larimer J."/>
            <person name="McCowan C."/>
            <person name="Murphy C."/>
            <person name="Neiman D."/>
            <person name="Pearson M."/>
            <person name="Priest M."/>
            <person name="Roberts A."/>
            <person name="Saif S."/>
            <person name="Shea T."/>
            <person name="Sisk P."/>
            <person name="Sykes S."/>
            <person name="Wortman J."/>
            <person name="Nusbaum C."/>
            <person name="Birren B."/>
        </authorList>
    </citation>
    <scope>NUCLEOTIDE SEQUENCE [LARGE SCALE GENOMIC DNA]</scope>
    <source>
        <strain evidence="2 4">NIPH 809</strain>
    </source>
</reference>
<keyword evidence="4" id="KW-1185">Reference proteome</keyword>
<name>A0A2N0WJK7_9GAMM</name>
<evidence type="ECO:0000313" key="3">
    <source>
        <dbReference type="EMBL" id="PKF36629.1"/>
    </source>
</evidence>
<dbReference type="Proteomes" id="UP000013034">
    <property type="component" value="Unassembled WGS sequence"/>
</dbReference>
<gene>
    <name evidence="3" type="ORF">CW311_00595</name>
    <name evidence="2" type="ORF">F993_03925</name>
</gene>
<evidence type="ECO:0000313" key="2">
    <source>
        <dbReference type="EMBL" id="ENU21996.1"/>
    </source>
</evidence>
<organism evidence="3 5">
    <name type="scientific">Acinetobacter proteolyticus</name>
    <dbReference type="NCBI Taxonomy" id="1776741"/>
    <lineage>
        <taxon>Bacteria</taxon>
        <taxon>Pseudomonadati</taxon>
        <taxon>Pseudomonadota</taxon>
        <taxon>Gammaproteobacteria</taxon>
        <taxon>Moraxellales</taxon>
        <taxon>Moraxellaceae</taxon>
        <taxon>Acinetobacter</taxon>
    </lineage>
</organism>
<accession>A0A2N0WJK7</accession>
<dbReference type="EMBL" id="APOI01000030">
    <property type="protein sequence ID" value="ENU21996.1"/>
    <property type="molecule type" value="Genomic_DNA"/>
</dbReference>